<proteinExistence type="inferred from homology"/>
<evidence type="ECO:0000256" key="2">
    <source>
        <dbReference type="ARBA" id="ARBA00022532"/>
    </source>
</evidence>
<dbReference type="GO" id="GO:0004449">
    <property type="term" value="F:isocitrate dehydrogenase (NAD+) activity"/>
    <property type="evidence" value="ECO:0007669"/>
    <property type="project" value="UniProtKB-EC"/>
</dbReference>
<keyword evidence="2" id="KW-0816">Tricarboxylic acid cycle</keyword>
<dbReference type="EC" id="1.1.1.41" evidence="3"/>
<dbReference type="Gene3D" id="3.40.718.10">
    <property type="entry name" value="Isopropylmalate Dehydrogenase"/>
    <property type="match status" value="2"/>
</dbReference>
<dbReference type="PANTHER" id="PTHR11835">
    <property type="entry name" value="DECARBOXYLATING DEHYDROGENASES-ISOCITRATE, ISOPROPYLMALATE, TARTRATE"/>
    <property type="match status" value="1"/>
</dbReference>
<protein>
    <submittedName>
        <fullName evidence="3">IDH3</fullName>
        <ecNumber evidence="3">1.1.1.41</ecNumber>
    </submittedName>
</protein>
<keyword evidence="4" id="KW-1185">Reference proteome</keyword>
<dbReference type="EMBL" id="HG994588">
    <property type="protein sequence ID" value="CAF3034766.1"/>
    <property type="molecule type" value="Genomic_DNA"/>
</dbReference>
<dbReference type="SUPFAM" id="SSF53659">
    <property type="entry name" value="Isocitrate/Isopropylmalate dehydrogenase-like"/>
    <property type="match status" value="1"/>
</dbReference>
<reference evidence="3" key="1">
    <citation type="submission" date="2021-02" db="EMBL/GenBank/DDBJ databases">
        <authorList>
            <person name="Bekaert M."/>
        </authorList>
    </citation>
    <scope>NUCLEOTIDE SEQUENCE</scope>
    <source>
        <strain evidence="3">IoA-00</strain>
    </source>
</reference>
<dbReference type="Proteomes" id="UP000675881">
    <property type="component" value="Chromosome 9"/>
</dbReference>
<evidence type="ECO:0000256" key="1">
    <source>
        <dbReference type="ARBA" id="ARBA00007769"/>
    </source>
</evidence>
<evidence type="ECO:0000313" key="3">
    <source>
        <dbReference type="EMBL" id="CAF3034766.1"/>
    </source>
</evidence>
<dbReference type="OrthoDB" id="10261637at2759"/>
<name>A0A7R8HDG5_LEPSM</name>
<dbReference type="GO" id="GO:0005739">
    <property type="term" value="C:mitochondrion"/>
    <property type="evidence" value="ECO:0007669"/>
    <property type="project" value="TreeGrafter"/>
</dbReference>
<sequence length="131" mass="14289">MRSIGSLAHHSKLLHTSSKLSSLNVTNGRINCTMIPGDGVGPEIMDSVIRVVSATGAPINFETLQLSEVQHETSASLSDVCESVRKNENELDLYANVVKIRSLRGVKTRHSNLDMVIIREQTEGEIFSLGT</sequence>
<gene>
    <name evidence="3" type="ORF">LSAA_15197</name>
</gene>
<dbReference type="GO" id="GO:0006099">
    <property type="term" value="P:tricarboxylic acid cycle"/>
    <property type="evidence" value="ECO:0007669"/>
    <property type="project" value="UniProtKB-KW"/>
</dbReference>
<comment type="similarity">
    <text evidence="1">Belongs to the isocitrate and isopropylmalate dehydrogenases family.</text>
</comment>
<accession>A0A7R8HDG5</accession>
<keyword evidence="3" id="KW-0560">Oxidoreductase</keyword>
<dbReference type="GO" id="GO:0006102">
    <property type="term" value="P:isocitrate metabolic process"/>
    <property type="evidence" value="ECO:0007669"/>
    <property type="project" value="TreeGrafter"/>
</dbReference>
<organism evidence="3 4">
    <name type="scientific">Lepeophtheirus salmonis</name>
    <name type="common">Salmon louse</name>
    <name type="synonym">Caligus salmonis</name>
    <dbReference type="NCBI Taxonomy" id="72036"/>
    <lineage>
        <taxon>Eukaryota</taxon>
        <taxon>Metazoa</taxon>
        <taxon>Ecdysozoa</taxon>
        <taxon>Arthropoda</taxon>
        <taxon>Crustacea</taxon>
        <taxon>Multicrustacea</taxon>
        <taxon>Hexanauplia</taxon>
        <taxon>Copepoda</taxon>
        <taxon>Siphonostomatoida</taxon>
        <taxon>Caligidae</taxon>
        <taxon>Lepeophtheirus</taxon>
    </lineage>
</organism>
<evidence type="ECO:0000313" key="4">
    <source>
        <dbReference type="Proteomes" id="UP000675881"/>
    </source>
</evidence>
<dbReference type="PANTHER" id="PTHR11835:SF42">
    <property type="entry name" value="ISOCITRATE DEHYDROGENASE [NAD] SUBUNIT BETA, MITOCHONDRIAL"/>
    <property type="match status" value="1"/>
</dbReference>
<dbReference type="AlphaFoldDB" id="A0A7R8HDG5"/>